<evidence type="ECO:0000256" key="3">
    <source>
        <dbReference type="ARBA" id="ARBA00023163"/>
    </source>
</evidence>
<evidence type="ECO:0000256" key="1">
    <source>
        <dbReference type="ARBA" id="ARBA00023015"/>
    </source>
</evidence>
<dbReference type="GO" id="GO:0003700">
    <property type="term" value="F:DNA-binding transcription factor activity"/>
    <property type="evidence" value="ECO:0007669"/>
    <property type="project" value="InterPro"/>
</dbReference>
<feature type="domain" description="HTH rpiR-type" evidence="4">
    <location>
        <begin position="13"/>
        <end position="89"/>
    </location>
</feature>
<dbReference type="Gene3D" id="3.40.50.10490">
    <property type="entry name" value="Glucose-6-phosphate isomerase like protein, domain 1"/>
    <property type="match status" value="1"/>
</dbReference>
<feature type="domain" description="SIS" evidence="5">
    <location>
        <begin position="133"/>
        <end position="272"/>
    </location>
</feature>
<dbReference type="GO" id="GO:1901135">
    <property type="term" value="P:carbohydrate derivative metabolic process"/>
    <property type="evidence" value="ECO:0007669"/>
    <property type="project" value="InterPro"/>
</dbReference>
<dbReference type="PANTHER" id="PTHR30514">
    <property type="entry name" value="GLUCOKINASE"/>
    <property type="match status" value="1"/>
</dbReference>
<dbReference type="InterPro" id="IPR047640">
    <property type="entry name" value="RpiR-like"/>
</dbReference>
<comment type="caution">
    <text evidence="6">The sequence shown here is derived from an EMBL/GenBank/DDBJ whole genome shotgun (WGS) entry which is preliminary data.</text>
</comment>
<dbReference type="Pfam" id="PF01380">
    <property type="entry name" value="SIS"/>
    <property type="match status" value="1"/>
</dbReference>
<keyword evidence="3" id="KW-0804">Transcription</keyword>
<dbReference type="NCBIfam" id="NF008451">
    <property type="entry name" value="PRK11302.1"/>
    <property type="match status" value="1"/>
</dbReference>
<dbReference type="Proteomes" id="UP000275394">
    <property type="component" value="Unassembled WGS sequence"/>
</dbReference>
<evidence type="ECO:0000313" key="7">
    <source>
        <dbReference type="Proteomes" id="UP000275394"/>
    </source>
</evidence>
<dbReference type="Pfam" id="PF01418">
    <property type="entry name" value="HTH_6"/>
    <property type="match status" value="1"/>
</dbReference>
<dbReference type="GO" id="GO:0097367">
    <property type="term" value="F:carbohydrate derivative binding"/>
    <property type="evidence" value="ECO:0007669"/>
    <property type="project" value="InterPro"/>
</dbReference>
<dbReference type="InterPro" id="IPR001347">
    <property type="entry name" value="SIS_dom"/>
</dbReference>
<dbReference type="InterPro" id="IPR046348">
    <property type="entry name" value="SIS_dom_sf"/>
</dbReference>
<dbReference type="SUPFAM" id="SSF46689">
    <property type="entry name" value="Homeodomain-like"/>
    <property type="match status" value="1"/>
</dbReference>
<evidence type="ECO:0000313" key="6">
    <source>
        <dbReference type="EMBL" id="ROR99066.1"/>
    </source>
</evidence>
<dbReference type="InterPro" id="IPR036388">
    <property type="entry name" value="WH-like_DNA-bd_sf"/>
</dbReference>
<evidence type="ECO:0000256" key="2">
    <source>
        <dbReference type="ARBA" id="ARBA00023125"/>
    </source>
</evidence>
<dbReference type="SUPFAM" id="SSF53697">
    <property type="entry name" value="SIS domain"/>
    <property type="match status" value="1"/>
</dbReference>
<dbReference type="PROSITE" id="PS51464">
    <property type="entry name" value="SIS"/>
    <property type="match status" value="1"/>
</dbReference>
<dbReference type="Gene3D" id="1.10.10.10">
    <property type="entry name" value="Winged helix-like DNA-binding domain superfamily/Winged helix DNA-binding domain"/>
    <property type="match status" value="1"/>
</dbReference>
<keyword evidence="2" id="KW-0238">DNA-binding</keyword>
<dbReference type="InterPro" id="IPR035472">
    <property type="entry name" value="RpiR-like_SIS"/>
</dbReference>
<keyword evidence="1" id="KW-0805">Transcription regulation</keyword>
<proteinExistence type="predicted"/>
<protein>
    <submittedName>
        <fullName evidence="6">RpiR family transcriptional regulator</fullName>
    </submittedName>
</protein>
<dbReference type="InterPro" id="IPR000281">
    <property type="entry name" value="HTH_RpiR"/>
</dbReference>
<gene>
    <name evidence="6" type="ORF">EDC56_3306</name>
</gene>
<evidence type="ECO:0000259" key="4">
    <source>
        <dbReference type="PROSITE" id="PS51071"/>
    </source>
</evidence>
<name>A0A3N2DGY8_9GAMM</name>
<dbReference type="InterPro" id="IPR009057">
    <property type="entry name" value="Homeodomain-like_sf"/>
</dbReference>
<dbReference type="AlphaFoldDB" id="A0A3N2DGY8"/>
<dbReference type="PANTHER" id="PTHR30514:SF1">
    <property type="entry name" value="HTH-TYPE TRANSCRIPTIONAL REGULATOR HEXR-RELATED"/>
    <property type="match status" value="1"/>
</dbReference>
<evidence type="ECO:0000259" key="5">
    <source>
        <dbReference type="PROSITE" id="PS51464"/>
    </source>
</evidence>
<dbReference type="PROSITE" id="PS00356">
    <property type="entry name" value="HTH_LACI_1"/>
    <property type="match status" value="1"/>
</dbReference>
<dbReference type="CDD" id="cd05013">
    <property type="entry name" value="SIS_RpiR"/>
    <property type="match status" value="1"/>
</dbReference>
<dbReference type="EMBL" id="RKHR01000006">
    <property type="protein sequence ID" value="ROR99066.1"/>
    <property type="molecule type" value="Genomic_DNA"/>
</dbReference>
<sequence length="296" mass="32487">MRSTSNGNPVKTTNLLHMIDSNMSNMRRSERKVAEYVLSQPHDIIHMRIVDLAQEAHVSEPTVVRFCRAIGCDGFQSFKLTLAQQLAAAPSFVEYTIDEYDSVMNYSTKVIDATIETLTRVRDALDPEALEQAVIALSGANRVDFYGFGGSSSVAMDAQHKFFRLQMISAAYSDAHIQTMAALSLNKGDIVVAISQTGRTQTLLDSMSLAQDAGALVISLSPSGTPVSSKADIPIFIDVDEDTEIFTPISSRIAHLSIIDILAVGVANSRGDELTEHLRKIKRGLQPLRIKNKLYR</sequence>
<dbReference type="GO" id="GO:0003677">
    <property type="term" value="F:DNA binding"/>
    <property type="evidence" value="ECO:0007669"/>
    <property type="project" value="UniProtKB-KW"/>
</dbReference>
<dbReference type="PROSITE" id="PS51071">
    <property type="entry name" value="HTH_RPIR"/>
    <property type="match status" value="1"/>
</dbReference>
<accession>A0A3N2DGY8</accession>
<organism evidence="6 7">
    <name type="scientific">Sinobacterium caligoides</name>
    <dbReference type="NCBI Taxonomy" id="933926"/>
    <lineage>
        <taxon>Bacteria</taxon>
        <taxon>Pseudomonadati</taxon>
        <taxon>Pseudomonadota</taxon>
        <taxon>Gammaproteobacteria</taxon>
        <taxon>Cellvibrionales</taxon>
        <taxon>Spongiibacteraceae</taxon>
        <taxon>Sinobacterium</taxon>
    </lineage>
</organism>
<reference evidence="6 7" key="1">
    <citation type="submission" date="2018-11" db="EMBL/GenBank/DDBJ databases">
        <title>Genomic Encyclopedia of Type Strains, Phase IV (KMG-IV): sequencing the most valuable type-strain genomes for metagenomic binning, comparative biology and taxonomic classification.</title>
        <authorList>
            <person name="Goeker M."/>
        </authorList>
    </citation>
    <scope>NUCLEOTIDE SEQUENCE [LARGE SCALE GENOMIC DNA]</scope>
    <source>
        <strain evidence="6 7">DSM 100316</strain>
    </source>
</reference>
<keyword evidence="7" id="KW-1185">Reference proteome</keyword>